<feature type="region of interest" description="Disordered" evidence="2">
    <location>
        <begin position="108"/>
        <end position="147"/>
    </location>
</feature>
<sequence length="462" mass="49957">MTTTRQHIEDLDPEAWAALAKRAAAVAVAAADRLEKPAPAELLAVAAMSEPDLVAHRNRTGPDRKRLSAVMRLVEADHLRVLAEGHAREAQQGKKDAEAAAALARTELQQAARDATTAHEHAREVQAQAARREAERSAERATSQRDFEQLRTELERVRADAAAEVAAAREQVNAAEARAEERTRERTSEKATARQAFEQLRLELEQLRADTAAEVAAAGERVSAAEARAQQRADERAAERATAQQALARLSAELEQVRADAASEVAAARGQASGEIAAAHQAAEAEVSRTRAEVAEAIQAVAQARAEVEQIRAATQADGSALQLLAIPIPPLGASAYTGRIEHAVSVLRQIDYVLEAGLVEDSGADAGAGRRVDVELVRNLLRTVQEQAGDLSEELRNLPSYYSAQWQAEAANTYANAAANAYGALLQRIATVTEQLRHQDENTDVVELVTAMLDEHPWRRY</sequence>
<keyword evidence="1" id="KW-0175">Coiled coil</keyword>
<evidence type="ECO:0000256" key="2">
    <source>
        <dbReference type="SAM" id="MobiDB-lite"/>
    </source>
</evidence>
<comment type="caution">
    <text evidence="3">The sequence shown here is derived from an EMBL/GenBank/DDBJ whole genome shotgun (WGS) entry which is preliminary data.</text>
</comment>
<dbReference type="EMBL" id="MVHE01000006">
    <property type="protein sequence ID" value="ORA23765.1"/>
    <property type="molecule type" value="Genomic_DNA"/>
</dbReference>
<proteinExistence type="predicted"/>
<dbReference type="OrthoDB" id="4707312at2"/>
<feature type="region of interest" description="Disordered" evidence="2">
    <location>
        <begin position="172"/>
        <end position="193"/>
    </location>
</feature>
<dbReference type="RefSeq" id="WP_083112149.1">
    <property type="nucleotide sequence ID" value="NZ_JACKTS010000016.1"/>
</dbReference>
<evidence type="ECO:0000313" key="3">
    <source>
        <dbReference type="EMBL" id="ORA23765.1"/>
    </source>
</evidence>
<gene>
    <name evidence="3" type="ORF">BST12_06255</name>
</gene>
<feature type="compositionally biased region" description="Basic and acidic residues" evidence="2">
    <location>
        <begin position="116"/>
        <end position="147"/>
    </location>
</feature>
<reference evidence="3 4" key="1">
    <citation type="submission" date="2017-02" db="EMBL/GenBank/DDBJ databases">
        <title>The new phylogeny of genus Mycobacterium.</title>
        <authorList>
            <person name="Tortoli E."/>
            <person name="Trovato A."/>
            <person name="Cirillo D.M."/>
        </authorList>
    </citation>
    <scope>NUCLEOTIDE SEQUENCE [LARGE SCALE GENOMIC DNA]</scope>
    <source>
        <strain evidence="3 4">DSM 45057</strain>
    </source>
</reference>
<protein>
    <submittedName>
        <fullName evidence="3">Uncharacterized protein</fullName>
    </submittedName>
</protein>
<feature type="compositionally biased region" description="Basic and acidic residues" evidence="2">
    <location>
        <begin position="177"/>
        <end position="192"/>
    </location>
</feature>
<evidence type="ECO:0000256" key="1">
    <source>
        <dbReference type="SAM" id="Coils"/>
    </source>
</evidence>
<organism evidence="3 4">
    <name type="scientific">Mycobacterium angelicum</name>
    <dbReference type="NCBI Taxonomy" id="470074"/>
    <lineage>
        <taxon>Bacteria</taxon>
        <taxon>Bacillati</taxon>
        <taxon>Actinomycetota</taxon>
        <taxon>Actinomycetes</taxon>
        <taxon>Mycobacteriales</taxon>
        <taxon>Mycobacteriaceae</taxon>
        <taxon>Mycobacterium</taxon>
    </lineage>
</organism>
<accession>A0A1X0A1L3</accession>
<dbReference type="AlphaFoldDB" id="A0A1X0A1L3"/>
<dbReference type="Proteomes" id="UP000192284">
    <property type="component" value="Unassembled WGS sequence"/>
</dbReference>
<keyword evidence="4" id="KW-1185">Reference proteome</keyword>
<feature type="coiled-coil region" evidence="1">
    <location>
        <begin position="240"/>
        <end position="314"/>
    </location>
</feature>
<name>A0A1X0A1L3_MYCAN</name>
<evidence type="ECO:0000313" key="4">
    <source>
        <dbReference type="Proteomes" id="UP000192284"/>
    </source>
</evidence>